<dbReference type="Proteomes" id="UP001525890">
    <property type="component" value="Unassembled WGS sequence"/>
</dbReference>
<sequence>MSLKAILFDFNGVIINDESIHEELINELLLSENLRPKKGEFWQICLGRSDRACIAELFASRGRFLTDAALNALVERKAIAYQERLAALNKLPIFMGVDDLIYKLRGTPLKLAVVSGALRSEVELVLNRANMAQYFSAIVAGDDITTSKPEPEGYLLAVERLNQQYPELNLTPSDCLAIEDTPAGIQAAQRAGIQVVGIANTYPFHMLQRQADWTVDYLRDLELDRLREFFQSCLSQPVPG</sequence>
<dbReference type="InterPro" id="IPR006439">
    <property type="entry name" value="HAD-SF_hydro_IA"/>
</dbReference>
<organism evidence="5 6">
    <name type="scientific">Laspinema palackyanum D2a</name>
    <dbReference type="NCBI Taxonomy" id="2953684"/>
    <lineage>
        <taxon>Bacteria</taxon>
        <taxon>Bacillati</taxon>
        <taxon>Cyanobacteriota</taxon>
        <taxon>Cyanophyceae</taxon>
        <taxon>Oscillatoriophycideae</taxon>
        <taxon>Oscillatoriales</taxon>
        <taxon>Laspinemataceae</taxon>
        <taxon>Laspinema</taxon>
        <taxon>Laspinema palackyanum</taxon>
    </lineage>
</organism>
<comment type="caution">
    <text evidence="5">The sequence shown here is derived from an EMBL/GenBank/DDBJ whole genome shotgun (WGS) entry which is preliminary data.</text>
</comment>
<keyword evidence="4" id="KW-0460">Magnesium</keyword>
<protein>
    <submittedName>
        <fullName evidence="5">HAD family phosphatase</fullName>
    </submittedName>
</protein>
<evidence type="ECO:0000313" key="5">
    <source>
        <dbReference type="EMBL" id="MCT7969500.1"/>
    </source>
</evidence>
<name>A0ABT2MXM9_9CYAN</name>
<keyword evidence="3" id="KW-0479">Metal-binding</keyword>
<dbReference type="EMBL" id="JAMXFF010000052">
    <property type="protein sequence ID" value="MCT7969500.1"/>
    <property type="molecule type" value="Genomic_DNA"/>
</dbReference>
<dbReference type="Gene3D" id="1.10.150.240">
    <property type="entry name" value="Putative phosphatase, domain 2"/>
    <property type="match status" value="1"/>
</dbReference>
<dbReference type="PANTHER" id="PTHR46193">
    <property type="entry name" value="6-PHOSPHOGLUCONATE PHOSPHATASE"/>
    <property type="match status" value="1"/>
</dbReference>
<dbReference type="CDD" id="cd07505">
    <property type="entry name" value="HAD_BPGM-like"/>
    <property type="match status" value="1"/>
</dbReference>
<dbReference type="SUPFAM" id="SSF56784">
    <property type="entry name" value="HAD-like"/>
    <property type="match status" value="1"/>
</dbReference>
<keyword evidence="6" id="KW-1185">Reference proteome</keyword>
<dbReference type="InterPro" id="IPR023214">
    <property type="entry name" value="HAD_sf"/>
</dbReference>
<dbReference type="Gene3D" id="3.40.50.1000">
    <property type="entry name" value="HAD superfamily/HAD-like"/>
    <property type="match status" value="1"/>
</dbReference>
<dbReference type="NCBIfam" id="TIGR01509">
    <property type="entry name" value="HAD-SF-IA-v3"/>
    <property type="match status" value="1"/>
</dbReference>
<evidence type="ECO:0000256" key="3">
    <source>
        <dbReference type="ARBA" id="ARBA00022723"/>
    </source>
</evidence>
<accession>A0ABT2MXM9</accession>
<evidence type="ECO:0000313" key="6">
    <source>
        <dbReference type="Proteomes" id="UP001525890"/>
    </source>
</evidence>
<comment type="similarity">
    <text evidence="2">Belongs to the HAD-like hydrolase superfamily. CbbY/CbbZ/Gph/YieH family.</text>
</comment>
<dbReference type="InterPro" id="IPR051600">
    <property type="entry name" value="Beta-PGM-like"/>
</dbReference>
<evidence type="ECO:0000256" key="2">
    <source>
        <dbReference type="ARBA" id="ARBA00006171"/>
    </source>
</evidence>
<reference evidence="5 6" key="1">
    <citation type="journal article" date="2022" name="Front. Microbiol.">
        <title>High genomic differentiation and limited gene flow indicate recent cryptic speciation within the genus Laspinema (cyanobacteria).</title>
        <authorList>
            <person name="Stanojkovic A."/>
            <person name="Skoupy S."/>
            <person name="Skaloud P."/>
            <person name="Dvorak P."/>
        </authorList>
    </citation>
    <scope>NUCLEOTIDE SEQUENCE [LARGE SCALE GENOMIC DNA]</scope>
    <source>
        <strain evidence="5 6">D2a</strain>
    </source>
</reference>
<dbReference type="SFLD" id="SFLDG01129">
    <property type="entry name" value="C1.5:_HAD__Beta-PGM__Phosphata"/>
    <property type="match status" value="1"/>
</dbReference>
<comment type="cofactor">
    <cofactor evidence="1">
        <name>Mg(2+)</name>
        <dbReference type="ChEBI" id="CHEBI:18420"/>
    </cofactor>
</comment>
<evidence type="ECO:0000256" key="4">
    <source>
        <dbReference type="ARBA" id="ARBA00022842"/>
    </source>
</evidence>
<dbReference type="InterPro" id="IPR041492">
    <property type="entry name" value="HAD_2"/>
</dbReference>
<dbReference type="InterPro" id="IPR023198">
    <property type="entry name" value="PGP-like_dom2"/>
</dbReference>
<dbReference type="PANTHER" id="PTHR46193:SF21">
    <property type="entry name" value="SLL1138 PROTEIN"/>
    <property type="match status" value="1"/>
</dbReference>
<dbReference type="PRINTS" id="PR00413">
    <property type="entry name" value="HADHALOGNASE"/>
</dbReference>
<dbReference type="Pfam" id="PF13419">
    <property type="entry name" value="HAD_2"/>
    <property type="match status" value="1"/>
</dbReference>
<evidence type="ECO:0000256" key="1">
    <source>
        <dbReference type="ARBA" id="ARBA00001946"/>
    </source>
</evidence>
<gene>
    <name evidence="5" type="ORF">NG799_24605</name>
</gene>
<dbReference type="SFLD" id="SFLDS00003">
    <property type="entry name" value="Haloacid_Dehalogenase"/>
    <property type="match status" value="1"/>
</dbReference>
<dbReference type="RefSeq" id="WP_368008959.1">
    <property type="nucleotide sequence ID" value="NZ_JAMXFF010000052.1"/>
</dbReference>
<proteinExistence type="inferred from homology"/>
<dbReference type="InterPro" id="IPR036412">
    <property type="entry name" value="HAD-like_sf"/>
</dbReference>